<evidence type="ECO:0000313" key="4">
    <source>
        <dbReference type="EMBL" id="KAG9190091.1"/>
    </source>
</evidence>
<dbReference type="SUPFAM" id="SSF48208">
    <property type="entry name" value="Six-hairpin glycosidases"/>
    <property type="match status" value="1"/>
</dbReference>
<dbReference type="AlphaFoldDB" id="A0AAD4I9K4"/>
<dbReference type="GO" id="GO:0000272">
    <property type="term" value="P:polysaccharide catabolic process"/>
    <property type="evidence" value="ECO:0007669"/>
    <property type="project" value="TreeGrafter"/>
</dbReference>
<feature type="region of interest" description="Disordered" evidence="3">
    <location>
        <begin position="1"/>
        <end position="20"/>
    </location>
</feature>
<dbReference type="Proteomes" id="UP001199106">
    <property type="component" value="Unassembled WGS sequence"/>
</dbReference>
<reference evidence="4" key="1">
    <citation type="submission" date="2021-07" db="EMBL/GenBank/DDBJ databases">
        <title>Genome Resource of American Ginseng Black Spot Pathogen Alternaria panax.</title>
        <authorList>
            <person name="Qiu C."/>
            <person name="Wang W."/>
            <person name="Liu Z."/>
        </authorList>
    </citation>
    <scope>NUCLEOTIDE SEQUENCE</scope>
    <source>
        <strain evidence="4">BNCC115425</strain>
    </source>
</reference>
<keyword evidence="1" id="KW-0378">Hydrolase</keyword>
<dbReference type="InterPro" id="IPR012341">
    <property type="entry name" value="6hp_glycosidase-like_sf"/>
</dbReference>
<accession>A0AAD4I9K4</accession>
<organism evidence="4 5">
    <name type="scientific">Alternaria panax</name>
    <dbReference type="NCBI Taxonomy" id="48097"/>
    <lineage>
        <taxon>Eukaryota</taxon>
        <taxon>Fungi</taxon>
        <taxon>Dikarya</taxon>
        <taxon>Ascomycota</taxon>
        <taxon>Pezizomycotina</taxon>
        <taxon>Dothideomycetes</taxon>
        <taxon>Pleosporomycetidae</taxon>
        <taxon>Pleosporales</taxon>
        <taxon>Pleosporineae</taxon>
        <taxon>Pleosporaceae</taxon>
        <taxon>Alternaria</taxon>
        <taxon>Alternaria sect. Panax</taxon>
    </lineage>
</organism>
<evidence type="ECO:0000256" key="1">
    <source>
        <dbReference type="ARBA" id="ARBA00022801"/>
    </source>
</evidence>
<keyword evidence="5" id="KW-1185">Reference proteome</keyword>
<protein>
    <submittedName>
        <fullName evidence="4">Uncharacterized protein</fullName>
    </submittedName>
</protein>
<dbReference type="EMBL" id="JAANER010000004">
    <property type="protein sequence ID" value="KAG9190091.1"/>
    <property type="molecule type" value="Genomic_DNA"/>
</dbReference>
<dbReference type="PANTHER" id="PTHR36845">
    <property type="entry name" value="HYDROLASE, PUTATIVE (AFU_ORTHOLOGUE AFUA_7G05090)-RELATED"/>
    <property type="match status" value="1"/>
</dbReference>
<dbReference type="PANTHER" id="PTHR36845:SF1">
    <property type="entry name" value="HYDROLASE, PUTATIVE (AFU_ORTHOLOGUE AFUA_7G05090)-RELATED"/>
    <property type="match status" value="1"/>
</dbReference>
<feature type="region of interest" description="Disordered" evidence="3">
    <location>
        <begin position="69"/>
        <end position="94"/>
    </location>
</feature>
<sequence length="563" mass="62671">MNPIARNLVDTPDEPANEPPWCPLTTLTEGVTSEDGLLIIKPIQEELYDDALKRFSLALTRKTMPTASLQSSGSGVGGYSSEHDTAMVSSNASPSDDGDLDCATNHFASSIALTDVVSELFTENIVAKVVRTAQAAMSSLPVAFPEIVLQQDGHDGSYSLREADFWTCGFFPGTMYNMLERLIKYPQHMHVSNSIDLEHLRSQLTVLCRTWAEPIRGMDKRTDTHDIGFVVMPALRADWELFSNQRSLDSIIKAAQSLATRYVPTAGAIRSWDLLKKKNIEIIDQDDNMIVVIDSICNLELLYYAAHHAQDSTLANIATTHATTLLQSHLRLEPMLSSSRDAYRGQWHSTCHVANINPKTGELKQRLTAQGYEHDSTWSRGQAWGILGYAETYMWTRNHQFLKAACGLAEYFMYRLETAPACVSSARYVPLWDFDAPIENEDEPLRDSSAGTIAANRMLLLSQALAGIGQTRLSVRFRTAALRIVQDTLSFALAPEKARLVAGSYCHIHAEETMAGRRYDGMLKFGTANNNANARKRYANHGLVYGDYYLVEFGNRLLRMGLV</sequence>
<evidence type="ECO:0000256" key="3">
    <source>
        <dbReference type="SAM" id="MobiDB-lite"/>
    </source>
</evidence>
<dbReference type="InterPro" id="IPR052369">
    <property type="entry name" value="UG_Glycosaminoglycan_Hydrolase"/>
</dbReference>
<name>A0AAD4I9K4_9PLEO</name>
<dbReference type="GO" id="GO:0052757">
    <property type="term" value="F:chondroitin hydrolase activity"/>
    <property type="evidence" value="ECO:0007669"/>
    <property type="project" value="TreeGrafter"/>
</dbReference>
<gene>
    <name evidence="4" type="ORF">G6011_08179</name>
</gene>
<evidence type="ECO:0000256" key="2">
    <source>
        <dbReference type="ARBA" id="ARBA00038358"/>
    </source>
</evidence>
<dbReference type="InterPro" id="IPR008928">
    <property type="entry name" value="6-hairpin_glycosidase_sf"/>
</dbReference>
<comment type="similarity">
    <text evidence="2">Belongs to the glycosyl hydrolase 88 family.</text>
</comment>
<dbReference type="Gene3D" id="1.50.10.10">
    <property type="match status" value="1"/>
</dbReference>
<proteinExistence type="inferred from homology"/>
<comment type="caution">
    <text evidence="4">The sequence shown here is derived from an EMBL/GenBank/DDBJ whole genome shotgun (WGS) entry which is preliminary data.</text>
</comment>
<evidence type="ECO:0000313" key="5">
    <source>
        <dbReference type="Proteomes" id="UP001199106"/>
    </source>
</evidence>